<feature type="region of interest" description="Disordered" evidence="1">
    <location>
        <begin position="50"/>
        <end position="133"/>
    </location>
</feature>
<keyword evidence="3" id="KW-1185">Reference proteome</keyword>
<feature type="region of interest" description="Disordered" evidence="1">
    <location>
        <begin position="1"/>
        <end position="36"/>
    </location>
</feature>
<feature type="compositionally biased region" description="Low complexity" evidence="1">
    <location>
        <begin position="21"/>
        <end position="36"/>
    </location>
</feature>
<feature type="compositionally biased region" description="Low complexity" evidence="1">
    <location>
        <begin position="59"/>
        <end position="96"/>
    </location>
</feature>
<dbReference type="Proteomes" id="UP001165121">
    <property type="component" value="Unassembled WGS sequence"/>
</dbReference>
<gene>
    <name evidence="2" type="ORF">Pfra01_001235300</name>
</gene>
<feature type="compositionally biased region" description="Polar residues" evidence="1">
    <location>
        <begin position="9"/>
        <end position="19"/>
    </location>
</feature>
<feature type="compositionally biased region" description="Low complexity" evidence="1">
    <location>
        <begin position="123"/>
        <end position="133"/>
    </location>
</feature>
<evidence type="ECO:0000256" key="1">
    <source>
        <dbReference type="SAM" id="MobiDB-lite"/>
    </source>
</evidence>
<dbReference type="EMBL" id="BSXT01001239">
    <property type="protein sequence ID" value="GMF40342.1"/>
    <property type="molecule type" value="Genomic_DNA"/>
</dbReference>
<proteinExistence type="predicted"/>
<comment type="caution">
    <text evidence="2">The sequence shown here is derived from an EMBL/GenBank/DDBJ whole genome shotgun (WGS) entry which is preliminary data.</text>
</comment>
<organism evidence="2 3">
    <name type="scientific">Phytophthora fragariaefolia</name>
    <dbReference type="NCBI Taxonomy" id="1490495"/>
    <lineage>
        <taxon>Eukaryota</taxon>
        <taxon>Sar</taxon>
        <taxon>Stramenopiles</taxon>
        <taxon>Oomycota</taxon>
        <taxon>Peronosporomycetes</taxon>
        <taxon>Peronosporales</taxon>
        <taxon>Peronosporaceae</taxon>
        <taxon>Phytophthora</taxon>
    </lineage>
</organism>
<dbReference type="AlphaFoldDB" id="A0A9W6XKM0"/>
<sequence length="213" mass="22830">MDADDATAPSDSEASQRLTLSRWSRWSQSHRQSLPDAPLEVAAVAAVPEAAPIQEHESAAPSAAPSAASASMRSASVSVRSASAVSASASARSAASHADEPPAKKAKKVWEIGRKDKKKPKPQAKASPTDPSELLLAAESADEEPARVSFLFFGGSDVDSTFTPELRPSELDDLHENEIRPSLQVKMPPFFSPPLVENMRRSSILPDPKEYEF</sequence>
<accession>A0A9W6XKM0</accession>
<evidence type="ECO:0000313" key="2">
    <source>
        <dbReference type="EMBL" id="GMF40342.1"/>
    </source>
</evidence>
<protein>
    <submittedName>
        <fullName evidence="2">Unnamed protein product</fullName>
    </submittedName>
</protein>
<reference evidence="2" key="1">
    <citation type="submission" date="2023-04" db="EMBL/GenBank/DDBJ databases">
        <title>Phytophthora fragariaefolia NBRC 109709.</title>
        <authorList>
            <person name="Ichikawa N."/>
            <person name="Sato H."/>
            <person name="Tonouchi N."/>
        </authorList>
    </citation>
    <scope>NUCLEOTIDE SEQUENCE</scope>
    <source>
        <strain evidence="2">NBRC 109709</strain>
    </source>
</reference>
<feature type="compositionally biased region" description="Basic and acidic residues" evidence="1">
    <location>
        <begin position="97"/>
        <end position="114"/>
    </location>
</feature>
<name>A0A9W6XKM0_9STRA</name>
<evidence type="ECO:0000313" key="3">
    <source>
        <dbReference type="Proteomes" id="UP001165121"/>
    </source>
</evidence>
<dbReference type="OrthoDB" id="167850at2759"/>